<evidence type="ECO:0000259" key="3">
    <source>
        <dbReference type="PROSITE" id="PS50076"/>
    </source>
</evidence>
<comment type="caution">
    <text evidence="4">The sequence shown here is derived from an EMBL/GenBank/DDBJ whole genome shotgun (WGS) entry which is preliminary data.</text>
</comment>
<feature type="compositionally biased region" description="Acidic residues" evidence="1">
    <location>
        <begin position="302"/>
        <end position="311"/>
    </location>
</feature>
<protein>
    <recommendedName>
        <fullName evidence="3">J domain-containing protein</fullName>
    </recommendedName>
</protein>
<dbReference type="SUPFAM" id="SSF46565">
    <property type="entry name" value="Chaperone J-domain"/>
    <property type="match status" value="1"/>
</dbReference>
<dbReference type="PROSITE" id="PS50076">
    <property type="entry name" value="DNAJ_2"/>
    <property type="match status" value="1"/>
</dbReference>
<keyword evidence="2" id="KW-1133">Transmembrane helix</keyword>
<proteinExistence type="predicted"/>
<dbReference type="CDD" id="cd06257">
    <property type="entry name" value="DnaJ"/>
    <property type="match status" value="1"/>
</dbReference>
<accession>K2NV05</accession>
<dbReference type="PANTHER" id="PTHR24074">
    <property type="entry name" value="CO-CHAPERONE PROTEIN DJLA"/>
    <property type="match status" value="1"/>
</dbReference>
<dbReference type="Gene3D" id="1.10.287.110">
    <property type="entry name" value="DnaJ domain"/>
    <property type="match status" value="1"/>
</dbReference>
<feature type="transmembrane region" description="Helical" evidence="2">
    <location>
        <begin position="418"/>
        <end position="444"/>
    </location>
</feature>
<keyword evidence="2" id="KW-0812">Transmembrane</keyword>
<dbReference type="EMBL" id="AHKC01004958">
    <property type="protein sequence ID" value="EKF38821.1"/>
    <property type="molecule type" value="Genomic_DNA"/>
</dbReference>
<dbReference type="InterPro" id="IPR050817">
    <property type="entry name" value="DjlA_DnaK_co-chaperone"/>
</dbReference>
<evidence type="ECO:0000313" key="5">
    <source>
        <dbReference type="Proteomes" id="UP000007350"/>
    </source>
</evidence>
<organism evidence="4 5">
    <name type="scientific">Trypanosoma cruzi marinkellei</name>
    <dbReference type="NCBI Taxonomy" id="85056"/>
    <lineage>
        <taxon>Eukaryota</taxon>
        <taxon>Discoba</taxon>
        <taxon>Euglenozoa</taxon>
        <taxon>Kinetoplastea</taxon>
        <taxon>Metakinetoplastina</taxon>
        <taxon>Trypanosomatida</taxon>
        <taxon>Trypanosomatidae</taxon>
        <taxon>Trypanosoma</taxon>
        <taxon>Schizotrypanum</taxon>
    </lineage>
</organism>
<evidence type="ECO:0000313" key="4">
    <source>
        <dbReference type="EMBL" id="EKF38821.1"/>
    </source>
</evidence>
<reference evidence="4 5" key="1">
    <citation type="journal article" date="2012" name="BMC Genomics">
        <title>Comparative genomic analysis of human infective Trypanosoma cruzi lineages with the bat-restricted subspecies T. cruzi marinkellei.</title>
        <authorList>
            <person name="Franzen O."/>
            <person name="Talavera-Lopez C."/>
            <person name="Ochaya S."/>
            <person name="Butler C.E."/>
            <person name="Messenger L.A."/>
            <person name="Lewis M.D."/>
            <person name="Llewellyn M.S."/>
            <person name="Marinkelle C.J."/>
            <person name="Tyler K.M."/>
            <person name="Miles M.A."/>
            <person name="Andersson B."/>
        </authorList>
    </citation>
    <scope>NUCLEOTIDE SEQUENCE [LARGE SCALE GENOMIC DNA]</scope>
    <source>
        <strain evidence="4 5">B7</strain>
    </source>
</reference>
<evidence type="ECO:0000256" key="2">
    <source>
        <dbReference type="SAM" id="Phobius"/>
    </source>
</evidence>
<keyword evidence="2" id="KW-0472">Membrane</keyword>
<name>K2NV05_TRYCR</name>
<dbReference type="InterPro" id="IPR001623">
    <property type="entry name" value="DnaJ_domain"/>
</dbReference>
<dbReference type="Proteomes" id="UP000007350">
    <property type="component" value="Unassembled WGS sequence"/>
</dbReference>
<dbReference type="InterPro" id="IPR036869">
    <property type="entry name" value="J_dom_sf"/>
</dbReference>
<feature type="domain" description="J" evidence="3">
    <location>
        <begin position="330"/>
        <end position="399"/>
    </location>
</feature>
<feature type="region of interest" description="Disordered" evidence="1">
    <location>
        <begin position="290"/>
        <end position="322"/>
    </location>
</feature>
<keyword evidence="5" id="KW-1185">Reference proteome</keyword>
<dbReference type="AlphaFoldDB" id="K2NV05"/>
<dbReference type="OrthoDB" id="10250354at2759"/>
<sequence length="463" mass="52312">MQHTGGGVSSGSPGLRLVNLLFSDYLASPAFGTDVLQAILSTSASYFTRRRTDPLIHSMNVIPHLILLRLVECLVVESLLNSGFSMFHDAGVFHVVFQYVQQYRFFHCWITRFLCTVGNIFLPSGIRQLLVRRIAETVLIPTNPSNDPLKAMPVEYRESLRYYRYMYDRSVPYAVFVNGFVCEMTHCITEQLVWLAEFYRSRHKQTSRWRLLKPYISSLVGNTTQMLLVYSARVVGAWAGRSVSREPTGTSVFWGESVALLALSPAIHRVTTFITMQLRNKLEELCPATPEDEREDFREEEIREEEEEEETTAFRMQFNTPSPNGTGQVDFYEVLGVKDNASAEEIKRAYRKAALANHPDRVGSDAGAQQTARERMTSINQAYETLSSESARRRYDMSRQMGTDLGVVKHFENLSTPVVLGIGLIGLFGFSLTASLLLCGQYFAAFHQLTGSGRNPLRYLGIA</sequence>
<dbReference type="Pfam" id="PF00226">
    <property type="entry name" value="DnaJ"/>
    <property type="match status" value="1"/>
</dbReference>
<gene>
    <name evidence="4" type="ORF">MOQ_000965</name>
</gene>
<evidence type="ECO:0000256" key="1">
    <source>
        <dbReference type="SAM" id="MobiDB-lite"/>
    </source>
</evidence>
<dbReference type="PRINTS" id="PR00625">
    <property type="entry name" value="JDOMAIN"/>
</dbReference>
<dbReference type="SMART" id="SM00271">
    <property type="entry name" value="DnaJ"/>
    <property type="match status" value="1"/>
</dbReference>